<organism evidence="1 2">
    <name type="scientific">Coccomyxa subellipsoidea</name>
    <dbReference type="NCBI Taxonomy" id="248742"/>
    <lineage>
        <taxon>Eukaryota</taxon>
        <taxon>Viridiplantae</taxon>
        <taxon>Chlorophyta</taxon>
        <taxon>core chlorophytes</taxon>
        <taxon>Trebouxiophyceae</taxon>
        <taxon>Trebouxiophyceae incertae sedis</taxon>
        <taxon>Coccomyxaceae</taxon>
        <taxon>Coccomyxa</taxon>
    </lineage>
</organism>
<evidence type="ECO:0000313" key="2">
    <source>
        <dbReference type="Proteomes" id="UP001491310"/>
    </source>
</evidence>
<accession>A0ABR2Z3A7</accession>
<dbReference type="EMBL" id="JALJOT010000001">
    <property type="protein sequence ID" value="KAK9918673.1"/>
    <property type="molecule type" value="Genomic_DNA"/>
</dbReference>
<name>A0ABR2Z3A7_9CHLO</name>
<gene>
    <name evidence="1" type="ORF">WJX75_005858</name>
</gene>
<comment type="caution">
    <text evidence="1">The sequence shown here is derived from an EMBL/GenBank/DDBJ whole genome shotgun (WGS) entry which is preliminary data.</text>
</comment>
<dbReference type="Proteomes" id="UP001491310">
    <property type="component" value="Unassembled WGS sequence"/>
</dbReference>
<keyword evidence="2" id="KW-1185">Reference proteome</keyword>
<dbReference type="PANTHER" id="PTHR31656">
    <property type="entry name" value="ROOT CAP DOMAIN-CONTAINING PROTEIN"/>
    <property type="match status" value="1"/>
</dbReference>
<evidence type="ECO:0000313" key="1">
    <source>
        <dbReference type="EMBL" id="KAK9918673.1"/>
    </source>
</evidence>
<protein>
    <submittedName>
        <fullName evidence="1">Uncharacterized protein</fullName>
    </submittedName>
</protein>
<reference evidence="1 2" key="1">
    <citation type="journal article" date="2024" name="Nat. Commun.">
        <title>Phylogenomics reveals the evolutionary origins of lichenization in chlorophyte algae.</title>
        <authorList>
            <person name="Puginier C."/>
            <person name="Libourel C."/>
            <person name="Otte J."/>
            <person name="Skaloud P."/>
            <person name="Haon M."/>
            <person name="Grisel S."/>
            <person name="Petersen M."/>
            <person name="Berrin J.G."/>
            <person name="Delaux P.M."/>
            <person name="Dal Grande F."/>
            <person name="Keller J."/>
        </authorList>
    </citation>
    <scope>NUCLEOTIDE SEQUENCE [LARGE SCALE GENOMIC DNA]</scope>
    <source>
        <strain evidence="1 2">SAG 216-7</strain>
    </source>
</reference>
<proteinExistence type="predicted"/>
<sequence>MIGHFLCAPIQGQNLVQNGDFSAGFTAWTPVKRNKAVVPSTINGYTAPAAITLPSNDALGFGGPVYMQFTTVVTGTSTADALRFNFVKGTGRAFFYLTGISVMPCATGRGDPLFTSFNGIRYPFHGVPGQIFNIVSENYHQMNALFTAETNPRISALHGLSTGTWMTEIGFQYGGTFFVKITVAAFHKLTVSVNDVPMALGSHEYLKGCSVMYQPKSKDLVTFSEVVTVVTPQMTLTAWAPRALTLADPPEIQGTPSLDFNVAIMSASGIKEMHGIVGQTWNFTGDNDGNQVSHPKGGAWLALKLQAETTRYQVSAIFAADSHYNKYKVDGKTITSRRKLSHPGAPIW</sequence>